<feature type="transmembrane region" description="Helical" evidence="5">
    <location>
        <begin position="595"/>
        <end position="612"/>
    </location>
</feature>
<evidence type="ECO:0000256" key="2">
    <source>
        <dbReference type="ARBA" id="ARBA00022692"/>
    </source>
</evidence>
<proteinExistence type="predicted"/>
<dbReference type="InterPro" id="IPR049452">
    <property type="entry name" value="Anoctamin_TM"/>
</dbReference>
<protein>
    <recommendedName>
        <fullName evidence="10">Anoctamin</fullName>
    </recommendedName>
</protein>
<keyword evidence="3 5" id="KW-1133">Transmembrane helix</keyword>
<feature type="transmembrane region" description="Helical" evidence="5">
    <location>
        <begin position="275"/>
        <end position="299"/>
    </location>
</feature>
<feature type="transmembrane region" description="Helical" evidence="5">
    <location>
        <begin position="423"/>
        <end position="444"/>
    </location>
</feature>
<evidence type="ECO:0000259" key="7">
    <source>
        <dbReference type="Pfam" id="PF20877"/>
    </source>
</evidence>
<feature type="domain" description="Anoctamin alpha-beta plait" evidence="7">
    <location>
        <begin position="11"/>
        <end position="136"/>
    </location>
</feature>
<feature type="transmembrane region" description="Helical" evidence="5">
    <location>
        <begin position="507"/>
        <end position="526"/>
    </location>
</feature>
<sequence>MPPKVLQDNLGVDLVIKYKIPSSGIYDVTSNFQKLIRTLAEIHLETEVRAADDSSLFIFVKAGNNEAFTDVIYRSRIRDWLHGVRQIQPTREAVSTLTETPLSESERLRMIHAMITSQRMDGGANITPKHGEWKNVEAIFPLHNHERNKKWLADFTKKTFLTPEDLDHVRDAVGEKSYFQFLTFPAAFGASIWLLLGNFSPIYMIGVGMWSVVFIEYWKRQEIELSVRWGVKNVGTLEARRREFRPEKVHRDPITGEDMALFPAKERFRRQLLQVPLAIASAIALGIVICTCYSIEVFISEIYSGPLKSLLVFTPTVLLTVCVPIVSGFLTKYAEQLNNYENYETQSAHDKAMVSKVFVINFITSYLAMFLTSFVYIPFASVLVPYLDVFSLTVRPFAENEKQTRAPPMSNFSINPQRLPNQMFFFAVTSQIISLATETIVPILTRKGQDKVEALKASALKRSSGTVPSIAASDHAEEKDFLARVREEADLPEYDVTADLREMSIQFGYLVLFSVVWPLTPVAYFVNNWFELRADTFKLTIESRRPVPQRADSIGPWLDSLEFLAWLGSITSAALVHMFSNGGLGPDGRPNKIHFGYLMLSVFFSEHIFLIFRNVVRYAIHKLDSGNMRKERSERFMVRRKFLEDAGLGDAVKPLTSPGDSALKTMNTRGSGISNITRQSLEEDARYDSLRDTDDMYRFWNRQRGWEESETVGMRLIEMIESNAQRKTK</sequence>
<dbReference type="AlphaFoldDB" id="A0AAN7SVN6"/>
<evidence type="ECO:0000256" key="4">
    <source>
        <dbReference type="ARBA" id="ARBA00023136"/>
    </source>
</evidence>
<organism evidence="8 9">
    <name type="scientific">Lithohypha guttulata</name>
    <dbReference type="NCBI Taxonomy" id="1690604"/>
    <lineage>
        <taxon>Eukaryota</taxon>
        <taxon>Fungi</taxon>
        <taxon>Dikarya</taxon>
        <taxon>Ascomycota</taxon>
        <taxon>Pezizomycotina</taxon>
        <taxon>Eurotiomycetes</taxon>
        <taxon>Chaetothyriomycetidae</taxon>
        <taxon>Chaetothyriales</taxon>
        <taxon>Trichomeriaceae</taxon>
        <taxon>Lithohypha</taxon>
    </lineage>
</organism>
<reference evidence="8 9" key="1">
    <citation type="submission" date="2023-08" db="EMBL/GenBank/DDBJ databases">
        <title>Black Yeasts Isolated from many extreme environments.</title>
        <authorList>
            <person name="Coleine C."/>
            <person name="Stajich J.E."/>
            <person name="Selbmann L."/>
        </authorList>
    </citation>
    <scope>NUCLEOTIDE SEQUENCE [LARGE SCALE GENOMIC DNA]</scope>
    <source>
        <strain evidence="8 9">CCFEE 5910</strain>
    </source>
</reference>
<dbReference type="Pfam" id="PF04547">
    <property type="entry name" value="Anoctamin"/>
    <property type="match status" value="1"/>
</dbReference>
<gene>
    <name evidence="8" type="ORF">LTR05_007518</name>
</gene>
<dbReference type="InterPro" id="IPR007632">
    <property type="entry name" value="Anoctamin"/>
</dbReference>
<feature type="domain" description="Anoctamin transmembrane" evidence="6">
    <location>
        <begin position="177"/>
        <end position="634"/>
    </location>
</feature>
<keyword evidence="4 5" id="KW-0472">Membrane</keyword>
<evidence type="ECO:0000256" key="5">
    <source>
        <dbReference type="SAM" id="Phobius"/>
    </source>
</evidence>
<dbReference type="GO" id="GO:0016020">
    <property type="term" value="C:membrane"/>
    <property type="evidence" value="ECO:0007669"/>
    <property type="project" value="UniProtKB-SubCell"/>
</dbReference>
<dbReference type="InterPro" id="IPR049456">
    <property type="entry name" value="Anoctamin_N_fung"/>
</dbReference>
<dbReference type="Pfam" id="PF20877">
    <property type="entry name" value="Anoctamin_N"/>
    <property type="match status" value="1"/>
</dbReference>
<evidence type="ECO:0008006" key="10">
    <source>
        <dbReference type="Google" id="ProtNLM"/>
    </source>
</evidence>
<dbReference type="GO" id="GO:0005254">
    <property type="term" value="F:chloride channel activity"/>
    <property type="evidence" value="ECO:0007669"/>
    <property type="project" value="TreeGrafter"/>
</dbReference>
<name>A0AAN7SVN6_9EURO</name>
<dbReference type="PANTHER" id="PTHR12308:SF73">
    <property type="entry name" value="ANOCTAMIN"/>
    <property type="match status" value="1"/>
</dbReference>
<feature type="transmembrane region" description="Helical" evidence="5">
    <location>
        <begin position="311"/>
        <end position="330"/>
    </location>
</feature>
<evidence type="ECO:0000256" key="3">
    <source>
        <dbReference type="ARBA" id="ARBA00022989"/>
    </source>
</evidence>
<comment type="caution">
    <text evidence="8">The sequence shown here is derived from an EMBL/GenBank/DDBJ whole genome shotgun (WGS) entry which is preliminary data.</text>
</comment>
<evidence type="ECO:0000259" key="6">
    <source>
        <dbReference type="Pfam" id="PF04547"/>
    </source>
</evidence>
<keyword evidence="9" id="KW-1185">Reference proteome</keyword>
<accession>A0AAN7SVN6</accession>
<feature type="transmembrane region" description="Helical" evidence="5">
    <location>
        <begin position="202"/>
        <end position="218"/>
    </location>
</feature>
<evidence type="ECO:0000313" key="8">
    <source>
        <dbReference type="EMBL" id="KAK5082372.1"/>
    </source>
</evidence>
<dbReference type="GO" id="GO:0032541">
    <property type="term" value="C:cortical endoplasmic reticulum"/>
    <property type="evidence" value="ECO:0007669"/>
    <property type="project" value="TreeGrafter"/>
</dbReference>
<keyword evidence="2 5" id="KW-0812">Transmembrane</keyword>
<feature type="transmembrane region" description="Helical" evidence="5">
    <location>
        <begin position="357"/>
        <end position="379"/>
    </location>
</feature>
<dbReference type="Proteomes" id="UP001309876">
    <property type="component" value="Unassembled WGS sequence"/>
</dbReference>
<evidence type="ECO:0000256" key="1">
    <source>
        <dbReference type="ARBA" id="ARBA00004141"/>
    </source>
</evidence>
<evidence type="ECO:0000313" key="9">
    <source>
        <dbReference type="Proteomes" id="UP001309876"/>
    </source>
</evidence>
<dbReference type="EMBL" id="JAVRRJ010000008">
    <property type="protein sequence ID" value="KAK5082372.1"/>
    <property type="molecule type" value="Genomic_DNA"/>
</dbReference>
<dbReference type="PANTHER" id="PTHR12308">
    <property type="entry name" value="ANOCTAMIN"/>
    <property type="match status" value="1"/>
</dbReference>
<comment type="subcellular location">
    <subcellularLocation>
        <location evidence="1">Membrane</location>
        <topology evidence="1">Multi-pass membrane protein</topology>
    </subcellularLocation>
</comment>